<sequence>MNPALPKPALIHNRAGVNLEEMHKQFSKAKIELGIAKKGRAG</sequence>
<name>X1R2A0_9ZZZZ</name>
<organism evidence="1">
    <name type="scientific">marine sediment metagenome</name>
    <dbReference type="NCBI Taxonomy" id="412755"/>
    <lineage>
        <taxon>unclassified sequences</taxon>
        <taxon>metagenomes</taxon>
        <taxon>ecological metagenomes</taxon>
    </lineage>
</organism>
<dbReference type="EMBL" id="BARV01034136">
    <property type="protein sequence ID" value="GAI57230.1"/>
    <property type="molecule type" value="Genomic_DNA"/>
</dbReference>
<comment type="caution">
    <text evidence="1">The sequence shown here is derived from an EMBL/GenBank/DDBJ whole genome shotgun (WGS) entry which is preliminary data.</text>
</comment>
<reference evidence="1" key="1">
    <citation type="journal article" date="2014" name="Front. Microbiol.">
        <title>High frequency of phylogenetically diverse reductive dehalogenase-homologous genes in deep subseafloor sedimentary metagenomes.</title>
        <authorList>
            <person name="Kawai M."/>
            <person name="Futagami T."/>
            <person name="Toyoda A."/>
            <person name="Takaki Y."/>
            <person name="Nishi S."/>
            <person name="Hori S."/>
            <person name="Arai W."/>
            <person name="Tsubouchi T."/>
            <person name="Morono Y."/>
            <person name="Uchiyama I."/>
            <person name="Ito T."/>
            <person name="Fujiyama A."/>
            <person name="Inagaki F."/>
            <person name="Takami H."/>
        </authorList>
    </citation>
    <scope>NUCLEOTIDE SEQUENCE</scope>
    <source>
        <strain evidence="1">Expedition CK06-06</strain>
    </source>
</reference>
<proteinExistence type="predicted"/>
<gene>
    <name evidence="1" type="ORF">S06H3_53534</name>
</gene>
<protein>
    <submittedName>
        <fullName evidence="1">Uncharacterized protein</fullName>
    </submittedName>
</protein>
<accession>X1R2A0</accession>
<evidence type="ECO:0000313" key="1">
    <source>
        <dbReference type="EMBL" id="GAI57230.1"/>
    </source>
</evidence>
<dbReference type="AlphaFoldDB" id="X1R2A0"/>